<keyword evidence="1" id="KW-0813">Transport</keyword>
<dbReference type="InterPro" id="IPR003439">
    <property type="entry name" value="ABC_transporter-like_ATP-bd"/>
</dbReference>
<dbReference type="GO" id="GO:0016887">
    <property type="term" value="F:ATP hydrolysis activity"/>
    <property type="evidence" value="ECO:0007669"/>
    <property type="project" value="InterPro"/>
</dbReference>
<dbReference type="GO" id="GO:0005886">
    <property type="term" value="C:plasma membrane"/>
    <property type="evidence" value="ECO:0007669"/>
    <property type="project" value="TreeGrafter"/>
</dbReference>
<proteinExistence type="inferred from homology"/>
<evidence type="ECO:0000256" key="2">
    <source>
        <dbReference type="ARBA" id="ARBA00022741"/>
    </source>
</evidence>
<dbReference type="Pfam" id="PF00005">
    <property type="entry name" value="ABC_tran"/>
    <property type="match status" value="1"/>
</dbReference>
<dbReference type="RefSeq" id="WP_151150053.1">
    <property type="nucleotide sequence ID" value="NZ_WAIE01000001.1"/>
</dbReference>
<gene>
    <name evidence="6" type="ORF">F8A88_05435</name>
</gene>
<dbReference type="Proteomes" id="UP000438699">
    <property type="component" value="Unassembled WGS sequence"/>
</dbReference>
<comment type="caution">
    <text evidence="6">The sequence shown here is derived from an EMBL/GenBank/DDBJ whole genome shotgun (WGS) entry which is preliminary data.</text>
</comment>
<name>A0A6N6N611_9BACT</name>
<keyword evidence="2" id="KW-0547">Nucleotide-binding</keyword>
<evidence type="ECO:0000256" key="1">
    <source>
        <dbReference type="ARBA" id="ARBA00022448"/>
    </source>
</evidence>
<dbReference type="PROSITE" id="PS50893">
    <property type="entry name" value="ABC_TRANSPORTER_2"/>
    <property type="match status" value="1"/>
</dbReference>
<sequence length="228" mass="24715">MSSQAVYSLAGVSKQYEGPIETVSVLSNVNLHVDSGESIAIHGASGSGKTTLLHIMGTLDTLSAGSAKFCGRDMAALNQRERARMRNDEIGFVFQFHHLLPEFSAVENVAMPGLIAGTNSDEIYDRAREALIRVGLEHRLSHKVTTLSGGERQRAAIARAVLMRPAVILADEPTGSLDEKTGQMVGELLASLNEEMGTTLVVVTHNNELACMMQRRLELRSGELYAEH</sequence>
<organism evidence="6 7">
    <name type="scientific">Pseudodesulfovibrio senegalensis</name>
    <dbReference type="NCBI Taxonomy" id="1721087"/>
    <lineage>
        <taxon>Bacteria</taxon>
        <taxon>Pseudomonadati</taxon>
        <taxon>Thermodesulfobacteriota</taxon>
        <taxon>Desulfovibrionia</taxon>
        <taxon>Desulfovibrionales</taxon>
        <taxon>Desulfovibrionaceae</taxon>
    </lineage>
</organism>
<protein>
    <submittedName>
        <fullName evidence="6">ABC transporter ATP-binding protein</fullName>
    </submittedName>
</protein>
<dbReference type="InterPro" id="IPR003593">
    <property type="entry name" value="AAA+_ATPase"/>
</dbReference>
<dbReference type="PROSITE" id="PS00211">
    <property type="entry name" value="ABC_TRANSPORTER_1"/>
    <property type="match status" value="1"/>
</dbReference>
<dbReference type="GO" id="GO:0022857">
    <property type="term" value="F:transmembrane transporter activity"/>
    <property type="evidence" value="ECO:0007669"/>
    <property type="project" value="UniProtKB-ARBA"/>
</dbReference>
<evidence type="ECO:0000256" key="4">
    <source>
        <dbReference type="ARBA" id="ARBA00038388"/>
    </source>
</evidence>
<dbReference type="SUPFAM" id="SSF52540">
    <property type="entry name" value="P-loop containing nucleoside triphosphate hydrolases"/>
    <property type="match status" value="1"/>
</dbReference>
<keyword evidence="3 6" id="KW-0067">ATP-binding</keyword>
<dbReference type="AlphaFoldDB" id="A0A6N6N611"/>
<feature type="domain" description="ABC transporter" evidence="5">
    <location>
        <begin position="7"/>
        <end position="228"/>
    </location>
</feature>
<dbReference type="EMBL" id="WAIE01000001">
    <property type="protein sequence ID" value="KAB1443680.1"/>
    <property type="molecule type" value="Genomic_DNA"/>
</dbReference>
<reference evidence="6 7" key="1">
    <citation type="journal article" date="2017" name="Int. J. Syst. Evol. Microbiol.">
        <title>Desulfovibrio senegalensis sp. nov., a mesophilic sulfate reducer isolated from marine sediment.</title>
        <authorList>
            <person name="Thioye A."/>
            <person name="Gam Z.B.A."/>
            <person name="Mbengue M."/>
            <person name="Cayol J.L."/>
            <person name="Joseph-Bartoli M."/>
            <person name="Toure-Kane C."/>
            <person name="Labat M."/>
        </authorList>
    </citation>
    <scope>NUCLEOTIDE SEQUENCE [LARGE SCALE GENOMIC DNA]</scope>
    <source>
        <strain evidence="6 7">DSM 101509</strain>
    </source>
</reference>
<dbReference type="PANTHER" id="PTHR24220">
    <property type="entry name" value="IMPORT ATP-BINDING PROTEIN"/>
    <property type="match status" value="1"/>
</dbReference>
<dbReference type="SMART" id="SM00382">
    <property type="entry name" value="AAA"/>
    <property type="match status" value="1"/>
</dbReference>
<evidence type="ECO:0000313" key="7">
    <source>
        <dbReference type="Proteomes" id="UP000438699"/>
    </source>
</evidence>
<keyword evidence="7" id="KW-1185">Reference proteome</keyword>
<dbReference type="InterPro" id="IPR015854">
    <property type="entry name" value="ABC_transpr_LolD-like"/>
</dbReference>
<dbReference type="InterPro" id="IPR017911">
    <property type="entry name" value="MacB-like_ATP-bd"/>
</dbReference>
<dbReference type="PANTHER" id="PTHR24220:SF689">
    <property type="entry name" value="LIPOPROTEIN-RELEASING SYSTEM ATP-BINDING PROTEIN LOLD"/>
    <property type="match status" value="1"/>
</dbReference>
<dbReference type="FunFam" id="3.40.50.300:FF:000032">
    <property type="entry name" value="Export ABC transporter ATP-binding protein"/>
    <property type="match status" value="1"/>
</dbReference>
<accession>A0A6N6N611</accession>
<dbReference type="CDD" id="cd03255">
    <property type="entry name" value="ABC_MJ0796_LolCDE_FtsE"/>
    <property type="match status" value="1"/>
</dbReference>
<dbReference type="GO" id="GO:0098796">
    <property type="term" value="C:membrane protein complex"/>
    <property type="evidence" value="ECO:0007669"/>
    <property type="project" value="UniProtKB-ARBA"/>
</dbReference>
<comment type="similarity">
    <text evidence="4">Belongs to the ABC transporter superfamily. Macrolide exporter (TC 3.A.1.122) family.</text>
</comment>
<dbReference type="Gene3D" id="3.40.50.300">
    <property type="entry name" value="P-loop containing nucleotide triphosphate hydrolases"/>
    <property type="match status" value="1"/>
</dbReference>
<dbReference type="InterPro" id="IPR027417">
    <property type="entry name" value="P-loop_NTPase"/>
</dbReference>
<evidence type="ECO:0000259" key="5">
    <source>
        <dbReference type="PROSITE" id="PS50893"/>
    </source>
</evidence>
<dbReference type="GO" id="GO:0005524">
    <property type="term" value="F:ATP binding"/>
    <property type="evidence" value="ECO:0007669"/>
    <property type="project" value="UniProtKB-KW"/>
</dbReference>
<dbReference type="InterPro" id="IPR017871">
    <property type="entry name" value="ABC_transporter-like_CS"/>
</dbReference>
<evidence type="ECO:0000256" key="3">
    <source>
        <dbReference type="ARBA" id="ARBA00022840"/>
    </source>
</evidence>
<dbReference type="OrthoDB" id="9809450at2"/>
<evidence type="ECO:0000313" key="6">
    <source>
        <dbReference type="EMBL" id="KAB1443680.1"/>
    </source>
</evidence>